<keyword evidence="6" id="KW-0321">Glycogen metabolism</keyword>
<evidence type="ECO:0000256" key="1">
    <source>
        <dbReference type="ARBA" id="ARBA00004964"/>
    </source>
</evidence>
<evidence type="ECO:0000256" key="9">
    <source>
        <dbReference type="ARBA" id="ARBA00022777"/>
    </source>
</evidence>
<keyword evidence="9" id="KW-0418">Kinase</keyword>
<dbReference type="InterPro" id="IPR040999">
    <property type="entry name" value="Mak_N_cap"/>
</dbReference>
<protein>
    <recommendedName>
        <fullName evidence="5">Maltokinase</fullName>
        <ecNumber evidence="4">2.7.1.175</ecNumber>
    </recommendedName>
    <alternativeName>
        <fullName evidence="13">Maltose-1-phosphate synthase</fullName>
    </alternativeName>
</protein>
<dbReference type="Proteomes" id="UP001370100">
    <property type="component" value="Unassembled WGS sequence"/>
</dbReference>
<comment type="catalytic activity">
    <reaction evidence="14">
        <text>D-maltose + ATP = alpha-maltose 1-phosphate + ADP + H(+)</text>
        <dbReference type="Rhea" id="RHEA:31915"/>
        <dbReference type="ChEBI" id="CHEBI:15378"/>
        <dbReference type="ChEBI" id="CHEBI:17306"/>
        <dbReference type="ChEBI" id="CHEBI:30616"/>
        <dbReference type="ChEBI" id="CHEBI:63576"/>
        <dbReference type="ChEBI" id="CHEBI:456216"/>
        <dbReference type="EC" id="2.7.1.175"/>
    </reaction>
</comment>
<evidence type="ECO:0000256" key="3">
    <source>
        <dbReference type="ARBA" id="ARBA00011245"/>
    </source>
</evidence>
<feature type="domain" description="Maltokinase N-terminal cap" evidence="15">
    <location>
        <begin position="23"/>
        <end position="118"/>
    </location>
</feature>
<comment type="caution">
    <text evidence="16">The sequence shown here is derived from an EMBL/GenBank/DDBJ whole genome shotgun (WGS) entry which is preliminary data.</text>
</comment>
<dbReference type="EMBL" id="JBBEGL010000001">
    <property type="protein sequence ID" value="MEJ2885613.1"/>
    <property type="molecule type" value="Genomic_DNA"/>
</dbReference>
<evidence type="ECO:0000256" key="14">
    <source>
        <dbReference type="ARBA" id="ARBA00049067"/>
    </source>
</evidence>
<evidence type="ECO:0000313" key="16">
    <source>
        <dbReference type="EMBL" id="MEJ2885613.1"/>
    </source>
</evidence>
<evidence type="ECO:0000256" key="11">
    <source>
        <dbReference type="ARBA" id="ARBA00023056"/>
    </source>
</evidence>
<evidence type="ECO:0000259" key="15">
    <source>
        <dbReference type="Pfam" id="PF18085"/>
    </source>
</evidence>
<dbReference type="RefSeq" id="WP_337712082.1">
    <property type="nucleotide sequence ID" value="NZ_JBBEGL010000001.1"/>
</dbReference>
<reference evidence="16 17" key="1">
    <citation type="submission" date="2024-03" db="EMBL/GenBank/DDBJ databases">
        <title>Actinomycetospora sp. OC33-EN06, a novel actinomycete isolated from wild orchid (Aerides multiflora).</title>
        <authorList>
            <person name="Suriyachadkun C."/>
        </authorList>
    </citation>
    <scope>NUCLEOTIDE SEQUENCE [LARGE SCALE GENOMIC DNA]</scope>
    <source>
        <strain evidence="16 17">OC33-EN06</strain>
    </source>
</reference>
<evidence type="ECO:0000256" key="5">
    <source>
        <dbReference type="ARBA" id="ARBA00013882"/>
    </source>
</evidence>
<evidence type="ECO:0000256" key="7">
    <source>
        <dbReference type="ARBA" id="ARBA00022679"/>
    </source>
</evidence>
<accession>A0ABU8N052</accession>
<organism evidence="16 17">
    <name type="scientific">Actinomycetospora aeridis</name>
    <dbReference type="NCBI Taxonomy" id="3129231"/>
    <lineage>
        <taxon>Bacteria</taxon>
        <taxon>Bacillati</taxon>
        <taxon>Actinomycetota</taxon>
        <taxon>Actinomycetes</taxon>
        <taxon>Pseudonocardiales</taxon>
        <taxon>Pseudonocardiaceae</taxon>
        <taxon>Actinomycetospora</taxon>
    </lineage>
</organism>
<dbReference type="Gene3D" id="3.90.1200.10">
    <property type="match status" value="1"/>
</dbReference>
<keyword evidence="8" id="KW-0547">Nucleotide-binding</keyword>
<evidence type="ECO:0000256" key="4">
    <source>
        <dbReference type="ARBA" id="ARBA00011962"/>
    </source>
</evidence>
<dbReference type="InterPro" id="IPR011009">
    <property type="entry name" value="Kinase-like_dom_sf"/>
</dbReference>
<name>A0ABU8N052_9PSEU</name>
<keyword evidence="10" id="KW-0067">ATP-binding</keyword>
<comment type="pathway">
    <text evidence="1">Glycan biosynthesis; glycogen biosynthesis.</text>
</comment>
<keyword evidence="17" id="KW-1185">Reference proteome</keyword>
<evidence type="ECO:0000313" key="17">
    <source>
        <dbReference type="Proteomes" id="UP001370100"/>
    </source>
</evidence>
<comment type="subunit">
    <text evidence="3">Monomer.</text>
</comment>
<evidence type="ECO:0000256" key="13">
    <source>
        <dbReference type="ARBA" id="ARBA00031251"/>
    </source>
</evidence>
<evidence type="ECO:0000256" key="8">
    <source>
        <dbReference type="ARBA" id="ARBA00022741"/>
    </source>
</evidence>
<gene>
    <name evidence="16" type="ORF">WCD41_04065</name>
</gene>
<evidence type="ECO:0000256" key="2">
    <source>
        <dbReference type="ARBA" id="ARBA00006219"/>
    </source>
</evidence>
<evidence type="ECO:0000256" key="12">
    <source>
        <dbReference type="ARBA" id="ARBA00023277"/>
    </source>
</evidence>
<keyword evidence="11" id="KW-0320">Glycogen biosynthesis</keyword>
<proteinExistence type="inferred from homology"/>
<sequence length="489" mass="52776">MPATSSPDGTDPLGGLHDALLAWLPTQRWFPAKGREVAGLRTVSHSVVSAPDETPGVEHAVIAVSFADAADTAGSSEERYQLVLGVQQSPPADVEYAVIGRRRNEQGGEDVVYDGLADGRISRLFLSLITENATRGPLRFIAEPDTEAPIVGPGRPLIGEQSNSSVIYGERAIMKLFRRATAGLNPDLELHRALGRQGSHEVAPLLGAIEGELPGESGAAEPMTVAMLQTYASNSADGWSMALASVRDLLAEADLRADEVGGDFAGEAHRIGKTVAAVHLELAAALGTQPLDARGAEEIEAWMLERLERAATAVEGVAEQREAIAAVLRGVTAAGPSTVQRIHGDLHLGQELRTPTGWLVIDFEGEPSKSLADRIRPDSPLRDVAAMLRSFDYAAFHQLGEWEQSADDPDPQLERRAQEWADRNRSAFCDGYAEVAGTDPRESPELLRAYELDKAVYEVLYETRNRPGWVSIPLRSMRRLLAPAGRGER</sequence>
<evidence type="ECO:0000256" key="6">
    <source>
        <dbReference type="ARBA" id="ARBA00022600"/>
    </source>
</evidence>
<dbReference type="SUPFAM" id="SSF56112">
    <property type="entry name" value="Protein kinase-like (PK-like)"/>
    <property type="match status" value="1"/>
</dbReference>
<comment type="similarity">
    <text evidence="2">Belongs to the aminoglycoside phosphotransferase family.</text>
</comment>
<dbReference type="EC" id="2.7.1.175" evidence="4"/>
<keyword evidence="12" id="KW-0119">Carbohydrate metabolism</keyword>
<evidence type="ECO:0000256" key="10">
    <source>
        <dbReference type="ARBA" id="ARBA00022840"/>
    </source>
</evidence>
<dbReference type="Pfam" id="PF18085">
    <property type="entry name" value="Mak_N_cap"/>
    <property type="match status" value="1"/>
</dbReference>
<keyword evidence="7" id="KW-0808">Transferase</keyword>